<dbReference type="Proteomes" id="UP000050490">
    <property type="component" value="Unassembled WGS sequence"/>
</dbReference>
<dbReference type="AlphaFoldDB" id="A0A0P9Q2Q3"/>
<evidence type="ECO:0000313" key="5">
    <source>
        <dbReference type="EMBL" id="RMO64420.1"/>
    </source>
</evidence>
<comment type="caution">
    <text evidence="4">The sequence shown here is derived from an EMBL/GenBank/DDBJ whole genome shotgun (WGS) entry which is preliminary data.</text>
</comment>
<dbReference type="RefSeq" id="WP_223283000.1">
    <property type="nucleotide sequence ID" value="NZ_BMZY01000028.1"/>
</dbReference>
<dbReference type="PANTHER" id="PTHR48106">
    <property type="entry name" value="QUINONE OXIDOREDUCTASE PIG3-RELATED"/>
    <property type="match status" value="1"/>
</dbReference>
<dbReference type="Gene3D" id="3.90.180.10">
    <property type="entry name" value="Medium-chain alcohol dehydrogenases, catalytic domain"/>
    <property type="match status" value="1"/>
</dbReference>
<dbReference type="InterPro" id="IPR013149">
    <property type="entry name" value="ADH-like_C"/>
</dbReference>
<protein>
    <recommendedName>
        <fullName evidence="3">Enoyl reductase (ER) domain-containing protein</fullName>
    </recommendedName>
</protein>
<dbReference type="EMBL" id="LJQI01000387">
    <property type="protein sequence ID" value="KPX21481.1"/>
    <property type="molecule type" value="Genomic_DNA"/>
</dbReference>
<accession>A0A0P9Q2Q3</accession>
<dbReference type="Pfam" id="PF00107">
    <property type="entry name" value="ADH_zinc_N"/>
    <property type="match status" value="1"/>
</dbReference>
<gene>
    <name evidence="4" type="ORF">ALO70_03713</name>
    <name evidence="5" type="ORF">ALQ39_04084</name>
</gene>
<evidence type="ECO:0000313" key="7">
    <source>
        <dbReference type="Proteomes" id="UP000275613"/>
    </source>
</evidence>
<dbReference type="GO" id="GO:0070402">
    <property type="term" value="F:NADPH binding"/>
    <property type="evidence" value="ECO:0007669"/>
    <property type="project" value="TreeGrafter"/>
</dbReference>
<keyword evidence="2" id="KW-0560">Oxidoreductase</keyword>
<dbReference type="PANTHER" id="PTHR48106:SF5">
    <property type="entry name" value="ZINC-CONTAINING ALCOHOL DEHYDROGENASE"/>
    <property type="match status" value="1"/>
</dbReference>
<dbReference type="CDD" id="cd08268">
    <property type="entry name" value="MDR2"/>
    <property type="match status" value="1"/>
</dbReference>
<dbReference type="Proteomes" id="UP000275613">
    <property type="component" value="Unassembled WGS sequence"/>
</dbReference>
<evidence type="ECO:0000259" key="3">
    <source>
        <dbReference type="SMART" id="SM00829"/>
    </source>
</evidence>
<dbReference type="InterPro" id="IPR020843">
    <property type="entry name" value="ER"/>
</dbReference>
<reference evidence="4 6" key="1">
    <citation type="submission" date="2015-09" db="EMBL/GenBank/DDBJ databases">
        <title>Genome announcement of multiple Pseudomonas syringae strains.</title>
        <authorList>
            <person name="Thakur S."/>
            <person name="Wang P.W."/>
            <person name="Gong Y."/>
            <person name="Weir B.S."/>
            <person name="Guttman D.S."/>
        </authorList>
    </citation>
    <scope>NUCLEOTIDE SEQUENCE [LARGE SCALE GENOMIC DNA]</scope>
    <source>
        <strain evidence="4 6">ICMP4455</strain>
    </source>
</reference>
<dbReference type="InterPro" id="IPR036291">
    <property type="entry name" value="NAD(P)-bd_dom_sf"/>
</dbReference>
<dbReference type="SUPFAM" id="SSF51735">
    <property type="entry name" value="NAD(P)-binding Rossmann-fold domains"/>
    <property type="match status" value="1"/>
</dbReference>
<reference evidence="5 7" key="2">
    <citation type="submission" date="2018-08" db="EMBL/GenBank/DDBJ databases">
        <title>Recombination of ecologically and evolutionarily significant loci maintains genetic cohesion in the Pseudomonas syringae species complex.</title>
        <authorList>
            <person name="Dillon M."/>
            <person name="Thakur S."/>
            <person name="Almeida R.N.D."/>
            <person name="Weir B.S."/>
            <person name="Guttman D.S."/>
        </authorList>
    </citation>
    <scope>NUCLEOTIDE SEQUENCE [LARGE SCALE GENOMIC DNA]</scope>
    <source>
        <strain evidence="5 7">ICMP 4316</strain>
    </source>
</reference>
<evidence type="ECO:0000256" key="1">
    <source>
        <dbReference type="ARBA" id="ARBA00022857"/>
    </source>
</evidence>
<organism evidence="4 6">
    <name type="scientific">Pseudomonas amygdali pv. eriobotryae</name>
    <dbReference type="NCBI Taxonomy" id="129137"/>
    <lineage>
        <taxon>Bacteria</taxon>
        <taxon>Pseudomonadati</taxon>
        <taxon>Pseudomonadota</taxon>
        <taxon>Gammaproteobacteria</taxon>
        <taxon>Pseudomonadales</taxon>
        <taxon>Pseudomonadaceae</taxon>
        <taxon>Pseudomonas</taxon>
        <taxon>Pseudomonas amygdali</taxon>
    </lineage>
</organism>
<dbReference type="PATRIC" id="fig|129137.4.peg.5414"/>
<evidence type="ECO:0000256" key="2">
    <source>
        <dbReference type="ARBA" id="ARBA00023002"/>
    </source>
</evidence>
<dbReference type="EMBL" id="RBPV01000080">
    <property type="protein sequence ID" value="RMO64420.1"/>
    <property type="molecule type" value="Genomic_DNA"/>
</dbReference>
<dbReference type="GO" id="GO:0016651">
    <property type="term" value="F:oxidoreductase activity, acting on NAD(P)H"/>
    <property type="evidence" value="ECO:0007669"/>
    <property type="project" value="TreeGrafter"/>
</dbReference>
<keyword evidence="1" id="KW-0521">NADP</keyword>
<name>A0A0P9Q2Q3_PSEA0</name>
<evidence type="ECO:0000313" key="6">
    <source>
        <dbReference type="Proteomes" id="UP000050490"/>
    </source>
</evidence>
<dbReference type="SMART" id="SM00829">
    <property type="entry name" value="PKS_ER"/>
    <property type="match status" value="1"/>
</dbReference>
<evidence type="ECO:0000313" key="4">
    <source>
        <dbReference type="EMBL" id="KPX21481.1"/>
    </source>
</evidence>
<proteinExistence type="predicted"/>
<feature type="domain" description="Enoyl reductase (ER)" evidence="3">
    <location>
        <begin position="6"/>
        <end position="276"/>
    </location>
</feature>
<sequence length="278" mass="29768">MKVSSGWSTSLLNAVAQKLAEGMVLAFDLNNGAEGVEYGGYDRHWAGIQRDKGDIKPLLNTNIPSFYQPRDAQVTWMQFVTAYGALIDIGKLQKGDTVLIRAASSSVGLAAIQIANLIGAVPVALTRTSEKRQALLDAGAAFVIATQEQDLVSEVNSITDGKGARMAFDPVGGAEVANILRSLSFLGIFFQYGALDTGNLSVPVMELLGKDLTIRGYQLFEITEDPARLAGAKEFISKGLQSGALHPLIAKVFPLDQIADAHRYMESNAQIGKIVVEV</sequence>